<name>G5JTT7_STRCG</name>
<proteinExistence type="predicted"/>
<dbReference type="STRING" id="873449.STRCR_1187"/>
<dbReference type="EMBL" id="AEUV02000002">
    <property type="protein sequence ID" value="EHI74298.1"/>
    <property type="molecule type" value="Genomic_DNA"/>
</dbReference>
<sequence>MQLVIPVIGYDNMINSSHLEVTRKVNVRHAFKQGEFKKEADGCLLLIRN</sequence>
<evidence type="ECO:0000313" key="1">
    <source>
        <dbReference type="EMBL" id="EHI74298.1"/>
    </source>
</evidence>
<dbReference type="AlphaFoldDB" id="G5JTT7"/>
<reference evidence="1" key="1">
    <citation type="submission" date="2011-07" db="EMBL/GenBank/DDBJ databases">
        <authorList>
            <person name="Stanhope M.J."/>
            <person name="Durkin A.S."/>
            <person name="Hostetler J."/>
            <person name="Kim M."/>
            <person name="Radune D."/>
            <person name="Singh I."/>
            <person name="Town C.D."/>
        </authorList>
    </citation>
    <scope>NUCLEOTIDE SEQUENCE [LARGE SCALE GENOMIC DNA]</scope>
    <source>
        <strain evidence="1">HS-6</strain>
    </source>
</reference>
<gene>
    <name evidence="1" type="ORF">STRCR_1187</name>
</gene>
<dbReference type="Proteomes" id="UP000004322">
    <property type="component" value="Unassembled WGS sequence"/>
</dbReference>
<organism evidence="1 2">
    <name type="scientific">Streptococcus criceti HS-6</name>
    <dbReference type="NCBI Taxonomy" id="873449"/>
    <lineage>
        <taxon>Bacteria</taxon>
        <taxon>Bacillati</taxon>
        <taxon>Bacillota</taxon>
        <taxon>Bacilli</taxon>
        <taxon>Lactobacillales</taxon>
        <taxon>Streptococcaceae</taxon>
        <taxon>Streptococcus</taxon>
    </lineage>
</organism>
<keyword evidence="2" id="KW-1185">Reference proteome</keyword>
<protein>
    <submittedName>
        <fullName evidence="1">Uncharacterized protein</fullName>
    </submittedName>
</protein>
<comment type="caution">
    <text evidence="1">The sequence shown here is derived from an EMBL/GenBank/DDBJ whole genome shotgun (WGS) entry which is preliminary data.</text>
</comment>
<accession>G5JTT7</accession>
<evidence type="ECO:0000313" key="2">
    <source>
        <dbReference type="Proteomes" id="UP000004322"/>
    </source>
</evidence>